<comment type="caution">
    <text evidence="2">The sequence shown here is derived from an EMBL/GenBank/DDBJ whole genome shotgun (WGS) entry which is preliminary data.</text>
</comment>
<name>A0A4U6X976_9PEZI</name>
<feature type="region of interest" description="Disordered" evidence="1">
    <location>
        <begin position="136"/>
        <end position="157"/>
    </location>
</feature>
<proteinExistence type="predicted"/>
<evidence type="ECO:0000256" key="1">
    <source>
        <dbReference type="SAM" id="MobiDB-lite"/>
    </source>
</evidence>
<keyword evidence="3" id="KW-1185">Reference proteome</keyword>
<dbReference type="CDD" id="cd12148">
    <property type="entry name" value="fungal_TF_MHR"/>
    <property type="match status" value="1"/>
</dbReference>
<dbReference type="Proteomes" id="UP000310108">
    <property type="component" value="Unassembled WGS sequence"/>
</dbReference>
<evidence type="ECO:0000313" key="2">
    <source>
        <dbReference type="EMBL" id="TKW52151.1"/>
    </source>
</evidence>
<evidence type="ECO:0000313" key="3">
    <source>
        <dbReference type="Proteomes" id="UP000310108"/>
    </source>
</evidence>
<evidence type="ECO:0008006" key="4">
    <source>
        <dbReference type="Google" id="ProtNLM"/>
    </source>
</evidence>
<dbReference type="AlphaFoldDB" id="A0A4U6X976"/>
<accession>A0A4U6X976</accession>
<dbReference type="EMBL" id="PJEX01000258">
    <property type="protein sequence ID" value="TKW52151.1"/>
    <property type="molecule type" value="Genomic_DNA"/>
</dbReference>
<sequence>MAKLATIRRWLLDRAETRHTNAPPYETWQQFSGENALLTPNSTADRGDNIGLRSGTNGDDMRCVLELPLPESFPGSQHDGELSLLDMPMPGEDELMELLEATPSECNSTSGFNFHFSTPHVDNLVQSPPACNSIQPNHASTSIREQWQRKQKTASPPDYDTLFNYNEAAEPAWNDSSKTDKAANMNDVTVVVDFAAANLYGLPNLLSRTNREPQRTETIKIVNGLRRVLCGGPSSSVAAASKDVLTESQRAFPESDAALSRYCDAVEKIIRQSREKGADQLATVFAEAILAVGYYTSCLRGADAPRADEVRDSQRGLSSALRLYATIQNCPSSLTKFQAVIACMCDESRIWDKITAAVCCARELRLVHAARGQHSDLSEQDQKLAQRSVWFLYSLETDYAIHHGMLPILDLGWGSQFPSFEQGDDMIAVSYTHSELLHSVLRFQYSPRALDKSASAYDRRDRLRASCHVLDEWVGNLPAPLHEAHEAKTLHDMCDGRQLRKALRVFCMYHRAVFFIHCPWVSPVSSDDDDDDDDAAAAAAGLSGIAEQTREGCVERCLESAFAVVKLANSGLFWEKGLERDISSSSSRWGDMGQLLLVSLCFIVYYLVNGEKASRKTAMPYLAICGGLFGRLSLDSDEASLLDHYLELVQMVRAS</sequence>
<organism evidence="2 3">
    <name type="scientific">Colletotrichum tanaceti</name>
    <dbReference type="NCBI Taxonomy" id="1306861"/>
    <lineage>
        <taxon>Eukaryota</taxon>
        <taxon>Fungi</taxon>
        <taxon>Dikarya</taxon>
        <taxon>Ascomycota</taxon>
        <taxon>Pezizomycotina</taxon>
        <taxon>Sordariomycetes</taxon>
        <taxon>Hypocreomycetidae</taxon>
        <taxon>Glomerellales</taxon>
        <taxon>Glomerellaceae</taxon>
        <taxon>Colletotrichum</taxon>
        <taxon>Colletotrichum destructivum species complex</taxon>
    </lineage>
</organism>
<gene>
    <name evidence="2" type="ORF">CTA1_8582</name>
</gene>
<protein>
    <recommendedName>
        <fullName evidence="4">Transcription factor domain-containing protein</fullName>
    </recommendedName>
</protein>
<reference evidence="2 3" key="1">
    <citation type="journal article" date="2019" name="PLoS ONE">
        <title>Comparative genome analysis indicates high evolutionary potential of pathogenicity genes in Colletotrichum tanaceti.</title>
        <authorList>
            <person name="Lelwala R.V."/>
            <person name="Korhonen P.K."/>
            <person name="Young N.D."/>
            <person name="Scott J.B."/>
            <person name="Ades P.A."/>
            <person name="Gasser R.B."/>
            <person name="Taylor P.W.J."/>
        </authorList>
    </citation>
    <scope>NUCLEOTIDE SEQUENCE [LARGE SCALE GENOMIC DNA]</scope>
    <source>
        <strain evidence="2">BRIP57314</strain>
    </source>
</reference>
<dbReference type="STRING" id="1306861.A0A4U6X976"/>
<feature type="compositionally biased region" description="Polar residues" evidence="1">
    <location>
        <begin position="136"/>
        <end position="145"/>
    </location>
</feature>